<keyword evidence="11" id="KW-1185">Reference proteome</keyword>
<evidence type="ECO:0000256" key="7">
    <source>
        <dbReference type="ARBA" id="ARBA00023180"/>
    </source>
</evidence>
<dbReference type="GeneID" id="106571459"/>
<feature type="transmembrane region" description="Helical" evidence="8">
    <location>
        <begin position="991"/>
        <end position="1012"/>
    </location>
</feature>
<feature type="transmembrane region" description="Helical" evidence="8">
    <location>
        <begin position="799"/>
        <end position="823"/>
    </location>
</feature>
<evidence type="ECO:0000256" key="3">
    <source>
        <dbReference type="ARBA" id="ARBA00022692"/>
    </source>
</evidence>
<evidence type="ECO:0000256" key="8">
    <source>
        <dbReference type="SAM" id="Phobius"/>
    </source>
</evidence>
<evidence type="ECO:0000313" key="12">
    <source>
        <dbReference type="RefSeq" id="XP_045551712.1"/>
    </source>
</evidence>
<feature type="transmembrane region" description="Helical" evidence="8">
    <location>
        <begin position="830"/>
        <end position="854"/>
    </location>
</feature>
<dbReference type="RefSeq" id="XP_045551712.1">
    <property type="nucleotide sequence ID" value="XM_045695756.1"/>
</dbReference>
<feature type="transmembrane region" description="Helical" evidence="8">
    <location>
        <begin position="879"/>
        <end position="905"/>
    </location>
</feature>
<dbReference type="SMART" id="SM00303">
    <property type="entry name" value="GPS"/>
    <property type="match status" value="1"/>
</dbReference>
<keyword evidence="6" id="KW-1015">Disulfide bond</keyword>
<dbReference type="InterPro" id="IPR000832">
    <property type="entry name" value="GPCR_2_secretin-like"/>
</dbReference>
<organism evidence="11 12">
    <name type="scientific">Salmo salar</name>
    <name type="common">Atlantic salmon</name>
    <dbReference type="NCBI Taxonomy" id="8030"/>
    <lineage>
        <taxon>Eukaryota</taxon>
        <taxon>Metazoa</taxon>
        <taxon>Chordata</taxon>
        <taxon>Craniata</taxon>
        <taxon>Vertebrata</taxon>
        <taxon>Euteleostomi</taxon>
        <taxon>Actinopterygii</taxon>
        <taxon>Neopterygii</taxon>
        <taxon>Teleostei</taxon>
        <taxon>Protacanthopterygii</taxon>
        <taxon>Salmoniformes</taxon>
        <taxon>Salmonidae</taxon>
        <taxon>Salmoninae</taxon>
        <taxon>Salmo</taxon>
    </lineage>
</organism>
<evidence type="ECO:0000256" key="6">
    <source>
        <dbReference type="ARBA" id="ARBA00023157"/>
    </source>
</evidence>
<evidence type="ECO:0000256" key="4">
    <source>
        <dbReference type="ARBA" id="ARBA00022989"/>
    </source>
</evidence>
<feature type="domain" description="GAIN-B" evidence="9">
    <location>
        <begin position="570"/>
        <end position="716"/>
    </location>
</feature>
<dbReference type="Gene3D" id="2.60.220.50">
    <property type="match status" value="1"/>
</dbReference>
<feature type="domain" description="G-protein coupled receptors family 2 profile 2" evidence="10">
    <location>
        <begin position="720"/>
        <end position="981"/>
    </location>
</feature>
<sequence length="1018" mass="112379">MSRFLKSRQTMWARAVILFIGVVFHYNQALAVDTYMAEFMIESNATFNVSGALSAIKQITTPNITMTIGLLELTAECKIVGNASTCNCSSAYIWSNDVCGNFHCCNDSYCNANISHYPALCIPKVKVRFNGTVQVKLTINETDTIKKQLTDGFKQLHGFGCLNVSGPRDDGQIIDFKVDLSVIFLTDTLAKIISDLEPTVGKIAVETSGLVSIQYPMDTVKFFSKPMLNCRFEEKTNGSWNWNLLKGNKTFDLNTGSSITVSFPNETSPNCTTVQIIKLSGNWAGIYKCGFSKGSIVHTASAELKVALLPDKITMTIDPLTVECQDAAPPVTVTATIDNSTEQYTVTWSYQNNLPPPPVQPAGIASTTTISLNCSPSSSPHVVIVNFINQMNEIKSANITIPVIYAQDKNQACPEENNVWPKTPKGVTVTIRKCEVNRVGYKERTCKGPEWMSVLDNCVNEELNKVVNAAANFKEGLGATLQVAIQIFSDLKKSMVADSAADLSASINVLDIMSRASETITLDNSILDTFLDAASNMLNNSWKAANKALEYDMSSKYLLSVEGLVNNIKMNTSDGNDTPNIQLKLCNVQNSTSCNDIVFGVEVKLALSSGIVKTVGVKNLADKLNNSNFPGYNFPDIVVSVTLQSSNDSKIDIQLDFPINQSMAQDSNILCVFWNTTLNEWSEEGCKWKKRVNNRSYCECTHLTSFSVLMSKIPVTLLFQDEITYVGLGVSICSLLIFLIIEALVWSAVVKSNLSHFRHTALVNISLCLLLADCSFLAACFSSIKTSTWCLILTVTKQFFFLAMFCWMLCLSIMLLHQLIFIFHPLRKSVYLLLSTILGYICPTVIVSATYVYYKYTGKPYHNTETCWLTYEGLLKGSIHAFLLPVGTIVLLNLFSMAVVIMTLLKSTVSDGSKADEKEAAKSIMKVMVFLTPVFGVTWALGFFVLLTDIKAPMGVVMRYAFTIINSFQGLFILLTGCFAEKRVRDEVLKLFLAGVSSALFFPAFVFFPFNYRAVKCG</sequence>
<dbReference type="PANTHER" id="PTHR45813">
    <property type="entry name" value="IG-LIKE DOMAIN-CONTAINING PROTEIN"/>
    <property type="match status" value="1"/>
</dbReference>
<feature type="transmembrane region" description="Helical" evidence="8">
    <location>
        <begin position="761"/>
        <end position="784"/>
    </location>
</feature>
<dbReference type="Pfam" id="PF01825">
    <property type="entry name" value="GPS"/>
    <property type="match status" value="1"/>
</dbReference>
<evidence type="ECO:0000256" key="1">
    <source>
        <dbReference type="ARBA" id="ARBA00004141"/>
    </source>
</evidence>
<evidence type="ECO:0000259" key="9">
    <source>
        <dbReference type="PROSITE" id="PS50221"/>
    </source>
</evidence>
<keyword evidence="3 8" id="KW-0812">Transmembrane</keyword>
<dbReference type="InterPro" id="IPR051587">
    <property type="entry name" value="Adhesion_GPCR"/>
</dbReference>
<feature type="transmembrane region" description="Helical" evidence="8">
    <location>
        <begin position="960"/>
        <end position="979"/>
    </location>
</feature>
<dbReference type="Proteomes" id="UP001652741">
    <property type="component" value="Chromosome ssa15"/>
</dbReference>
<dbReference type="SUPFAM" id="SSF81321">
    <property type="entry name" value="Family A G protein-coupled receptor-like"/>
    <property type="match status" value="1"/>
</dbReference>
<dbReference type="InterPro" id="IPR017981">
    <property type="entry name" value="GPCR_2-like_7TM"/>
</dbReference>
<reference evidence="12" key="1">
    <citation type="submission" date="2025-08" db="UniProtKB">
        <authorList>
            <consortium name="RefSeq"/>
        </authorList>
    </citation>
    <scope>IDENTIFICATION</scope>
</reference>
<dbReference type="InterPro" id="IPR057244">
    <property type="entry name" value="GAIN_B"/>
</dbReference>
<dbReference type="Pfam" id="PF00002">
    <property type="entry name" value="7tm_2"/>
    <property type="match status" value="1"/>
</dbReference>
<keyword evidence="12" id="KW-0675">Receptor</keyword>
<evidence type="ECO:0000256" key="5">
    <source>
        <dbReference type="ARBA" id="ARBA00023136"/>
    </source>
</evidence>
<feature type="transmembrane region" description="Helical" evidence="8">
    <location>
        <begin position="926"/>
        <end position="948"/>
    </location>
</feature>
<name>A0ABM3CYS9_SALSA</name>
<dbReference type="PRINTS" id="PR00249">
    <property type="entry name" value="GPCRSECRETIN"/>
</dbReference>
<comment type="subcellular location">
    <subcellularLocation>
        <location evidence="1">Membrane</location>
        <topology evidence="1">Multi-pass membrane protein</topology>
    </subcellularLocation>
</comment>
<gene>
    <name evidence="12" type="primary">LOC106571459</name>
</gene>
<keyword evidence="4 8" id="KW-1133">Transmembrane helix</keyword>
<keyword evidence="7" id="KW-0325">Glycoprotein</keyword>
<dbReference type="PANTHER" id="PTHR45813:SF2">
    <property type="entry name" value="ADHESION G-PROTEIN COUPLED RECEPTOR F3"/>
    <property type="match status" value="1"/>
</dbReference>
<dbReference type="Gene3D" id="1.20.1070.10">
    <property type="entry name" value="Rhodopsin 7-helix transmembrane proteins"/>
    <property type="match status" value="1"/>
</dbReference>
<dbReference type="PROSITE" id="PS50221">
    <property type="entry name" value="GAIN_B"/>
    <property type="match status" value="1"/>
</dbReference>
<keyword evidence="5 8" id="KW-0472">Membrane</keyword>
<proteinExistence type="inferred from homology"/>
<dbReference type="InterPro" id="IPR046338">
    <property type="entry name" value="GAIN_dom_sf"/>
</dbReference>
<dbReference type="InterPro" id="IPR000203">
    <property type="entry name" value="GPS"/>
</dbReference>
<protein>
    <submittedName>
        <fullName evidence="12">Adhesion G-protein coupled receptor F3 isoform X1</fullName>
    </submittedName>
</protein>
<dbReference type="PROSITE" id="PS50261">
    <property type="entry name" value="G_PROTEIN_RECEP_F2_4"/>
    <property type="match status" value="1"/>
</dbReference>
<comment type="similarity">
    <text evidence="2">Belongs to the G-protein coupled receptor 2 family. Adhesion G-protein coupled receptor (ADGR) subfamily.</text>
</comment>
<feature type="transmembrane region" description="Helical" evidence="8">
    <location>
        <begin position="725"/>
        <end position="749"/>
    </location>
</feature>
<evidence type="ECO:0000259" key="10">
    <source>
        <dbReference type="PROSITE" id="PS50261"/>
    </source>
</evidence>
<evidence type="ECO:0000313" key="11">
    <source>
        <dbReference type="Proteomes" id="UP001652741"/>
    </source>
</evidence>
<evidence type="ECO:0000256" key="2">
    <source>
        <dbReference type="ARBA" id="ARBA00007343"/>
    </source>
</evidence>
<accession>A0ABM3CYS9</accession>